<evidence type="ECO:0000313" key="1">
    <source>
        <dbReference type="EMBL" id="GAG57291.1"/>
    </source>
</evidence>
<proteinExistence type="predicted"/>
<sequence>MLHANLTEKIVKAFYKVNNTLGFITEKVINPSGFVFLHQASFLDTELQLLFISWYMGNP</sequence>
<comment type="caution">
    <text evidence="1">The sequence shown here is derived from an EMBL/GenBank/DDBJ whole genome shotgun (WGS) entry which is preliminary data.</text>
</comment>
<gene>
    <name evidence="1" type="ORF">S01H4_03416</name>
</gene>
<accession>X1AAY1</accession>
<name>X1AAY1_9ZZZZ</name>
<reference evidence="1" key="1">
    <citation type="journal article" date="2014" name="Front. Microbiol.">
        <title>High frequency of phylogenetically diverse reductive dehalogenase-homologous genes in deep subseafloor sedimentary metagenomes.</title>
        <authorList>
            <person name="Kawai M."/>
            <person name="Futagami T."/>
            <person name="Toyoda A."/>
            <person name="Takaki Y."/>
            <person name="Nishi S."/>
            <person name="Hori S."/>
            <person name="Arai W."/>
            <person name="Tsubouchi T."/>
            <person name="Morono Y."/>
            <person name="Uchiyama I."/>
            <person name="Ito T."/>
            <person name="Fujiyama A."/>
            <person name="Inagaki F."/>
            <person name="Takami H."/>
        </authorList>
    </citation>
    <scope>NUCLEOTIDE SEQUENCE</scope>
    <source>
        <strain evidence="1">Expedition CK06-06</strain>
    </source>
</reference>
<dbReference type="EMBL" id="BART01000836">
    <property type="protein sequence ID" value="GAG57291.1"/>
    <property type="molecule type" value="Genomic_DNA"/>
</dbReference>
<protein>
    <submittedName>
        <fullName evidence="1">Uncharacterized protein</fullName>
    </submittedName>
</protein>
<dbReference type="AlphaFoldDB" id="X1AAY1"/>
<organism evidence="1">
    <name type="scientific">marine sediment metagenome</name>
    <dbReference type="NCBI Taxonomy" id="412755"/>
    <lineage>
        <taxon>unclassified sequences</taxon>
        <taxon>metagenomes</taxon>
        <taxon>ecological metagenomes</taxon>
    </lineage>
</organism>